<feature type="compositionally biased region" description="Acidic residues" evidence="5">
    <location>
        <begin position="273"/>
        <end position="291"/>
    </location>
</feature>
<feature type="compositionally biased region" description="Polar residues" evidence="5">
    <location>
        <begin position="96"/>
        <end position="110"/>
    </location>
</feature>
<proteinExistence type="predicted"/>
<dbReference type="InterPro" id="IPR001841">
    <property type="entry name" value="Znf_RING"/>
</dbReference>
<dbReference type="Gene3D" id="3.30.40.10">
    <property type="entry name" value="Zinc/RING finger domain, C3HC4 (zinc finger)"/>
    <property type="match status" value="1"/>
</dbReference>
<feature type="compositionally biased region" description="Basic and acidic residues" evidence="5">
    <location>
        <begin position="193"/>
        <end position="202"/>
    </location>
</feature>
<evidence type="ECO:0000313" key="9">
    <source>
        <dbReference type="Proteomes" id="UP000078595"/>
    </source>
</evidence>
<dbReference type="InterPro" id="IPR013083">
    <property type="entry name" value="Znf_RING/FYVE/PHD"/>
</dbReference>
<dbReference type="PANTHER" id="PTHR23327:SF51">
    <property type="entry name" value="TRANSCRIPTIONAL REGULATOR OF YEAST FORM ADHERENCE 3"/>
    <property type="match status" value="1"/>
</dbReference>
<dbReference type="AlphaFoldDB" id="A0AAJ8KTM6"/>
<feature type="region of interest" description="Disordered" evidence="5">
    <location>
        <begin position="249"/>
        <end position="319"/>
    </location>
</feature>
<evidence type="ECO:0000259" key="6">
    <source>
        <dbReference type="PROSITE" id="PS50089"/>
    </source>
</evidence>
<organism evidence="8 9">
    <name type="scientific">Kwoniella dejecticola CBS 10117</name>
    <dbReference type="NCBI Taxonomy" id="1296121"/>
    <lineage>
        <taxon>Eukaryota</taxon>
        <taxon>Fungi</taxon>
        <taxon>Dikarya</taxon>
        <taxon>Basidiomycota</taxon>
        <taxon>Agaricomycotina</taxon>
        <taxon>Tremellomycetes</taxon>
        <taxon>Tremellales</taxon>
        <taxon>Cryptococcaceae</taxon>
        <taxon>Kwoniella</taxon>
    </lineage>
</organism>
<reference evidence="8" key="1">
    <citation type="submission" date="2013-07" db="EMBL/GenBank/DDBJ databases">
        <authorList>
            <consortium name="The Broad Institute Genome Sequencing Platform"/>
            <person name="Cuomo C."/>
            <person name="Litvintseva A."/>
            <person name="Chen Y."/>
            <person name="Heitman J."/>
            <person name="Sun S."/>
            <person name="Springer D."/>
            <person name="Dromer F."/>
            <person name="Young S.K."/>
            <person name="Zeng Q."/>
            <person name="Gargeya S."/>
            <person name="Fitzgerald M."/>
            <person name="Abouelleil A."/>
            <person name="Alvarado L."/>
            <person name="Berlin A.M."/>
            <person name="Chapman S.B."/>
            <person name="Dewar J."/>
            <person name="Goldberg J."/>
            <person name="Griggs A."/>
            <person name="Gujja S."/>
            <person name="Hansen M."/>
            <person name="Howarth C."/>
            <person name="Imamovic A."/>
            <person name="Larimer J."/>
            <person name="McCowan C."/>
            <person name="Murphy C."/>
            <person name="Pearson M."/>
            <person name="Priest M."/>
            <person name="Roberts A."/>
            <person name="Saif S."/>
            <person name="Shea T."/>
            <person name="Sykes S."/>
            <person name="Wortman J."/>
            <person name="Nusbaum C."/>
            <person name="Birren B."/>
        </authorList>
    </citation>
    <scope>NUCLEOTIDE SEQUENCE</scope>
    <source>
        <strain evidence="8">CBS 10117</strain>
    </source>
</reference>
<dbReference type="KEGG" id="kdj:28969968"/>
<dbReference type="PROSITE" id="PS51382">
    <property type="entry name" value="SPX"/>
    <property type="match status" value="1"/>
</dbReference>
<keyword evidence="3" id="KW-0862">Zinc</keyword>
<dbReference type="Pfam" id="PF13920">
    <property type="entry name" value="zf-C3HC4_3"/>
    <property type="match status" value="1"/>
</dbReference>
<evidence type="ECO:0008006" key="10">
    <source>
        <dbReference type="Google" id="ProtNLM"/>
    </source>
</evidence>
<feature type="region of interest" description="Disordered" evidence="5">
    <location>
        <begin position="352"/>
        <end position="383"/>
    </location>
</feature>
<evidence type="ECO:0000259" key="7">
    <source>
        <dbReference type="PROSITE" id="PS51382"/>
    </source>
</evidence>
<dbReference type="PROSITE" id="PS50089">
    <property type="entry name" value="ZF_RING_2"/>
    <property type="match status" value="1"/>
</dbReference>
<dbReference type="RefSeq" id="XP_065825411.1">
    <property type="nucleotide sequence ID" value="XM_065969339.1"/>
</dbReference>
<evidence type="ECO:0000256" key="2">
    <source>
        <dbReference type="ARBA" id="ARBA00022771"/>
    </source>
</evidence>
<dbReference type="InterPro" id="IPR017907">
    <property type="entry name" value="Znf_RING_CS"/>
</dbReference>
<dbReference type="PROSITE" id="PS00518">
    <property type="entry name" value="ZF_RING_1"/>
    <property type="match status" value="1"/>
</dbReference>
<feature type="domain" description="SPX" evidence="7">
    <location>
        <begin position="1"/>
        <end position="610"/>
    </location>
</feature>
<dbReference type="Proteomes" id="UP000078595">
    <property type="component" value="Chromosome 7"/>
</dbReference>
<evidence type="ECO:0000313" key="8">
    <source>
        <dbReference type="EMBL" id="WWC63645.1"/>
    </source>
</evidence>
<dbReference type="SUPFAM" id="SSF57850">
    <property type="entry name" value="RING/U-box"/>
    <property type="match status" value="1"/>
</dbReference>
<dbReference type="GO" id="GO:0008270">
    <property type="term" value="F:zinc ion binding"/>
    <property type="evidence" value="ECO:0007669"/>
    <property type="project" value="UniProtKB-KW"/>
</dbReference>
<feature type="compositionally biased region" description="Low complexity" evidence="5">
    <location>
        <begin position="372"/>
        <end position="383"/>
    </location>
</feature>
<feature type="region of interest" description="Disordered" evidence="5">
    <location>
        <begin position="61"/>
        <end position="149"/>
    </location>
</feature>
<dbReference type="PANTHER" id="PTHR23327">
    <property type="entry name" value="RING FINGER PROTEIN 127"/>
    <property type="match status" value="1"/>
</dbReference>
<keyword evidence="2 4" id="KW-0863">Zinc-finger</keyword>
<reference evidence="8" key="2">
    <citation type="submission" date="2024-02" db="EMBL/GenBank/DDBJ databases">
        <title>Comparative genomics of Cryptococcus and Kwoniella reveals pathogenesis evolution and contrasting modes of karyotype evolution via chromosome fusion or intercentromeric recombination.</title>
        <authorList>
            <person name="Coelho M.A."/>
            <person name="David-Palma M."/>
            <person name="Shea T."/>
            <person name="Bowers K."/>
            <person name="McGinley-Smith S."/>
            <person name="Mohammad A.W."/>
            <person name="Gnirke A."/>
            <person name="Yurkov A.M."/>
            <person name="Nowrousian M."/>
            <person name="Sun S."/>
            <person name="Cuomo C.A."/>
            <person name="Heitman J."/>
        </authorList>
    </citation>
    <scope>NUCLEOTIDE SEQUENCE</scope>
    <source>
        <strain evidence="8">CBS 10117</strain>
    </source>
</reference>
<evidence type="ECO:0000256" key="3">
    <source>
        <dbReference type="ARBA" id="ARBA00022833"/>
    </source>
</evidence>
<feature type="region of interest" description="Disordered" evidence="5">
    <location>
        <begin position="171"/>
        <end position="214"/>
    </location>
</feature>
<accession>A0AAJ8KTM6</accession>
<name>A0AAJ8KTM6_9TREE</name>
<keyword evidence="9" id="KW-1185">Reference proteome</keyword>
<dbReference type="EMBL" id="CP144536">
    <property type="protein sequence ID" value="WWC63645.1"/>
    <property type="molecule type" value="Genomic_DNA"/>
</dbReference>
<feature type="compositionally biased region" description="Low complexity" evidence="5">
    <location>
        <begin position="260"/>
        <end position="272"/>
    </location>
</feature>
<feature type="domain" description="RING-type" evidence="6">
    <location>
        <begin position="660"/>
        <end position="699"/>
    </location>
</feature>
<evidence type="ECO:0000256" key="4">
    <source>
        <dbReference type="PROSITE-ProRule" id="PRU00175"/>
    </source>
</evidence>
<feature type="compositionally biased region" description="Acidic residues" evidence="5">
    <location>
        <begin position="84"/>
        <end position="95"/>
    </location>
</feature>
<evidence type="ECO:0000256" key="5">
    <source>
        <dbReference type="SAM" id="MobiDB-lite"/>
    </source>
</evidence>
<feature type="compositionally biased region" description="Low complexity" evidence="5">
    <location>
        <begin position="292"/>
        <end position="303"/>
    </location>
</feature>
<dbReference type="GeneID" id="28969968"/>
<evidence type="ECO:0000256" key="1">
    <source>
        <dbReference type="ARBA" id="ARBA00022723"/>
    </source>
</evidence>
<protein>
    <recommendedName>
        <fullName evidence="10">RING-14 protein</fullName>
    </recommendedName>
</protein>
<dbReference type="Pfam" id="PF03105">
    <property type="entry name" value="SPX"/>
    <property type="match status" value="1"/>
</dbReference>
<sequence>MKYGKEFQHILEDSSFPPEWKDSAIEYGRLKKLIKNVVHELTSMGLSPHVLNKLLVTEDHELSTGTTSSKRIKVLSPGEGHGDQDEEVLEFEYDSPETTPPTIRSGSNPSNHHHEHQPQEVTIDPVPPSPNPQHPSASPSSATDGIIAPEPHHTHKKFRLRLLSDNATASLPPTISLDDLPKRPMSVGQFLEAQDKLREEKTPSPVNENRGRRVVRKAVMDGTGDVKAEYVLTGDPSNPIPQLRLHLQASPSVSDRDRSISASPSPSPSMSTPDDDTDLDTEEEDEDEEDPQPSSSSSATPRPFNRLKSPIIPTSPTLQKMKSALSPIFAIASGRDIRDGMGDLTIGDAVVEQTSSPTTPKAKEFPFPRPNSLPSTSAALSALTSGEDIPEISSASGSASATPPSHERDFIIPLSSDLEFFHLLTSALTSLSTFHSKQQILFKDAVENVCSIISTSISPSFSSSAPQILPIPPKSTPLDGSVTDGPSVVSRYHSGKTSKKDLYIWREIFTLWIESEIFESNSERTRGERTLEEAEERLKIFANEVVKRGLGDRRTLKGKKIRSAWEEFLKLNVWLLDLKRFQGANVMAARKILKKHDKRTALTASEGFPSFVKSTLSTYVDKDGNVSTWAFYNTSLPHILLASLTNTLLPILPSLDDYACLICTSIAFKPIRLGCGHLFCVRCLVKMQRAGKEECPLCRGKVVLLADKNSLDLTVMNFMKSWFPKEVKAKQKENELEVAQEQAKEAGIDTRCLIM</sequence>
<keyword evidence="1" id="KW-0479">Metal-binding</keyword>
<dbReference type="InterPro" id="IPR004331">
    <property type="entry name" value="SPX_dom"/>
</dbReference>
<gene>
    <name evidence="8" type="ORF">I303_106250</name>
</gene>
<dbReference type="SMART" id="SM00184">
    <property type="entry name" value="RING"/>
    <property type="match status" value="1"/>
</dbReference>